<evidence type="ECO:0000313" key="2">
    <source>
        <dbReference type="EMBL" id="GAA3932756.1"/>
    </source>
</evidence>
<sequence length="214" mass="24147">MSIHQAQQVIEEILTLPELEEDALDYMGCLGALAAFVIMPKDSDGQLMANHILDEAVKSLPSDKLNSFIEAINVQCWHLKNELEGDDGVILPWMEEDEEDDEDDEALISWASGFVEVVFDHEEQWLNSKFEEEATQLLMPIIAISGILEEETADITDNDQLFSQWIDEIPDLLVDLFLMYRVIDDKGGKPKAQTKGSNQKKRGSRGKKPGAKRK</sequence>
<dbReference type="EMBL" id="BAABBN010000007">
    <property type="protein sequence ID" value="GAA3932756.1"/>
    <property type="molecule type" value="Genomic_DNA"/>
</dbReference>
<feature type="compositionally biased region" description="Basic residues" evidence="1">
    <location>
        <begin position="198"/>
        <end position="214"/>
    </location>
</feature>
<proteinExistence type="predicted"/>
<dbReference type="Proteomes" id="UP001501565">
    <property type="component" value="Unassembled WGS sequence"/>
</dbReference>
<organism evidence="2 3">
    <name type="scientific">Litoribacillus peritrichatus</name>
    <dbReference type="NCBI Taxonomy" id="718191"/>
    <lineage>
        <taxon>Bacteria</taxon>
        <taxon>Pseudomonadati</taxon>
        <taxon>Pseudomonadota</taxon>
        <taxon>Gammaproteobacteria</taxon>
        <taxon>Oceanospirillales</taxon>
        <taxon>Oceanospirillaceae</taxon>
        <taxon>Litoribacillus</taxon>
    </lineage>
</organism>
<evidence type="ECO:0000256" key="1">
    <source>
        <dbReference type="SAM" id="MobiDB-lite"/>
    </source>
</evidence>
<name>A0ABP7MYA8_9GAMM</name>
<dbReference type="Pfam" id="PF03695">
    <property type="entry name" value="UPF0149"/>
    <property type="match status" value="1"/>
</dbReference>
<dbReference type="InterPro" id="IPR011978">
    <property type="entry name" value="YgfB-like"/>
</dbReference>
<evidence type="ECO:0000313" key="3">
    <source>
        <dbReference type="Proteomes" id="UP001501565"/>
    </source>
</evidence>
<evidence type="ECO:0008006" key="4">
    <source>
        <dbReference type="Google" id="ProtNLM"/>
    </source>
</evidence>
<feature type="region of interest" description="Disordered" evidence="1">
    <location>
        <begin position="186"/>
        <end position="214"/>
    </location>
</feature>
<dbReference type="SUPFAM" id="SSF101327">
    <property type="entry name" value="YgfB-like"/>
    <property type="match status" value="1"/>
</dbReference>
<protein>
    <recommendedName>
        <fullName evidence="4">YecA family protein</fullName>
    </recommendedName>
</protein>
<accession>A0ABP7MYA8</accession>
<dbReference type="NCBIfam" id="TIGR02292">
    <property type="entry name" value="ygfB_yecA"/>
    <property type="match status" value="1"/>
</dbReference>
<dbReference type="InterPro" id="IPR036255">
    <property type="entry name" value="YgfB-like_sf"/>
</dbReference>
<keyword evidence="3" id="KW-1185">Reference proteome</keyword>
<gene>
    <name evidence="2" type="ORF">GCM10022277_32020</name>
</gene>
<reference evidence="3" key="1">
    <citation type="journal article" date="2019" name="Int. J. Syst. Evol. Microbiol.">
        <title>The Global Catalogue of Microorganisms (GCM) 10K type strain sequencing project: providing services to taxonomists for standard genome sequencing and annotation.</title>
        <authorList>
            <consortium name="The Broad Institute Genomics Platform"/>
            <consortium name="The Broad Institute Genome Sequencing Center for Infectious Disease"/>
            <person name="Wu L."/>
            <person name="Ma J."/>
        </authorList>
    </citation>
    <scope>NUCLEOTIDE SEQUENCE [LARGE SCALE GENOMIC DNA]</scope>
    <source>
        <strain evidence="3">JCM 17551</strain>
    </source>
</reference>
<comment type="caution">
    <text evidence="2">The sequence shown here is derived from an EMBL/GenBank/DDBJ whole genome shotgun (WGS) entry which is preliminary data.</text>
</comment>
<dbReference type="RefSeq" id="WP_344799574.1">
    <property type="nucleotide sequence ID" value="NZ_BAABBN010000007.1"/>
</dbReference>